<accession>X1IGY2</accession>
<feature type="non-terminal residue" evidence="1">
    <location>
        <position position="270"/>
    </location>
</feature>
<evidence type="ECO:0008006" key="2">
    <source>
        <dbReference type="Google" id="ProtNLM"/>
    </source>
</evidence>
<dbReference type="InterPro" id="IPR015424">
    <property type="entry name" value="PyrdxlP-dep_Trfase"/>
</dbReference>
<dbReference type="InterPro" id="IPR000653">
    <property type="entry name" value="DegT/StrS_aminotransferase"/>
</dbReference>
<proteinExistence type="predicted"/>
<dbReference type="EMBL" id="BARU01026928">
    <property type="protein sequence ID" value="GAH68480.1"/>
    <property type="molecule type" value="Genomic_DNA"/>
</dbReference>
<dbReference type="AlphaFoldDB" id="X1IGY2"/>
<dbReference type="GO" id="GO:0030170">
    <property type="term" value="F:pyridoxal phosphate binding"/>
    <property type="evidence" value="ECO:0007669"/>
    <property type="project" value="TreeGrafter"/>
</dbReference>
<dbReference type="SUPFAM" id="SSF53383">
    <property type="entry name" value="PLP-dependent transferases"/>
    <property type="match status" value="1"/>
</dbReference>
<dbReference type="InterPro" id="IPR015422">
    <property type="entry name" value="PyrdxlP-dep_Trfase_small"/>
</dbReference>
<protein>
    <recommendedName>
        <fullName evidence="2">DegT/DnrJ/EryC1/StrS family aminotransferase</fullName>
    </recommendedName>
</protein>
<dbReference type="Gene3D" id="3.90.1150.10">
    <property type="entry name" value="Aspartate Aminotransferase, domain 1"/>
    <property type="match status" value="1"/>
</dbReference>
<sequence>GKKIKEFENLFKKYHNTEYAVAFNSATAALHAAVVACGVQPGDEVITTPYTFTSTATCALMQNAVPVFADIKKDTFNINPEEIEKNISPLTKAIIVVHLFGNPADMYEIMQIAKDNNLRVIEDCAQAPGAKYQNRLVGTIGDCGIFSFTENKNITSGEGGMLITNDKEIAEVTRLVRNHGEALIAGQKKRTYKSSILGWNYRLTEVDAAIGIEQFKKMDYFNNERIKLANYLTYQLQNFEGLTPPYVYEENKHVYYVYALKYDELKVGIL</sequence>
<dbReference type="CDD" id="cd00616">
    <property type="entry name" value="AHBA_syn"/>
    <property type="match status" value="1"/>
</dbReference>
<reference evidence="1" key="1">
    <citation type="journal article" date="2014" name="Front. Microbiol.">
        <title>High frequency of phylogenetically diverse reductive dehalogenase-homologous genes in deep subseafloor sedimentary metagenomes.</title>
        <authorList>
            <person name="Kawai M."/>
            <person name="Futagami T."/>
            <person name="Toyoda A."/>
            <person name="Takaki Y."/>
            <person name="Nishi S."/>
            <person name="Hori S."/>
            <person name="Arai W."/>
            <person name="Tsubouchi T."/>
            <person name="Morono Y."/>
            <person name="Uchiyama I."/>
            <person name="Ito T."/>
            <person name="Fujiyama A."/>
            <person name="Inagaki F."/>
            <person name="Takami H."/>
        </authorList>
    </citation>
    <scope>NUCLEOTIDE SEQUENCE</scope>
    <source>
        <strain evidence="1">Expedition CK06-06</strain>
    </source>
</reference>
<feature type="non-terminal residue" evidence="1">
    <location>
        <position position="1"/>
    </location>
</feature>
<dbReference type="GO" id="GO:0000271">
    <property type="term" value="P:polysaccharide biosynthetic process"/>
    <property type="evidence" value="ECO:0007669"/>
    <property type="project" value="TreeGrafter"/>
</dbReference>
<dbReference type="Gene3D" id="3.40.640.10">
    <property type="entry name" value="Type I PLP-dependent aspartate aminotransferase-like (Major domain)"/>
    <property type="match status" value="1"/>
</dbReference>
<dbReference type="Pfam" id="PF01041">
    <property type="entry name" value="DegT_DnrJ_EryC1"/>
    <property type="match status" value="1"/>
</dbReference>
<name>X1IGY2_9ZZZZ</name>
<dbReference type="PANTHER" id="PTHR30244">
    <property type="entry name" value="TRANSAMINASE"/>
    <property type="match status" value="1"/>
</dbReference>
<comment type="caution">
    <text evidence="1">The sequence shown here is derived from an EMBL/GenBank/DDBJ whole genome shotgun (WGS) entry which is preliminary data.</text>
</comment>
<organism evidence="1">
    <name type="scientific">marine sediment metagenome</name>
    <dbReference type="NCBI Taxonomy" id="412755"/>
    <lineage>
        <taxon>unclassified sequences</taxon>
        <taxon>metagenomes</taxon>
        <taxon>ecological metagenomes</taxon>
    </lineage>
</organism>
<dbReference type="PANTHER" id="PTHR30244:SF34">
    <property type="entry name" value="DTDP-4-AMINO-4,6-DIDEOXYGALACTOSE TRANSAMINASE"/>
    <property type="match status" value="1"/>
</dbReference>
<gene>
    <name evidence="1" type="ORF">S03H2_43205</name>
</gene>
<dbReference type="GO" id="GO:0008483">
    <property type="term" value="F:transaminase activity"/>
    <property type="evidence" value="ECO:0007669"/>
    <property type="project" value="TreeGrafter"/>
</dbReference>
<dbReference type="InterPro" id="IPR015421">
    <property type="entry name" value="PyrdxlP-dep_Trfase_major"/>
</dbReference>
<evidence type="ECO:0000313" key="1">
    <source>
        <dbReference type="EMBL" id="GAH68480.1"/>
    </source>
</evidence>